<sequence>MSAPGRNRTEDAGSTLRVAEPGTISALMAIQGAAGFGFRNPIYRAALAGEILLHETPPGARVANRLLQPERGPLLVVLGDDGDFTPGPAGFPQARRLLAWAAVVILHSTGGQEHHYQLTAEATAAERRVLLIETATARHSAWAKVIVPEILRRRRAGLKQMRVVDIGIRPGEAPHPTVSRA</sequence>
<organism evidence="1 2">
    <name type="scientific">Siccirubricoccus deserti</name>
    <dbReference type="NCBI Taxonomy" id="2013562"/>
    <lineage>
        <taxon>Bacteria</taxon>
        <taxon>Pseudomonadati</taxon>
        <taxon>Pseudomonadota</taxon>
        <taxon>Alphaproteobacteria</taxon>
        <taxon>Acetobacterales</taxon>
        <taxon>Roseomonadaceae</taxon>
        <taxon>Siccirubricoccus</taxon>
    </lineage>
</organism>
<dbReference type="Proteomes" id="UP000600101">
    <property type="component" value="Unassembled WGS sequence"/>
</dbReference>
<dbReference type="RefSeq" id="WP_186773465.1">
    <property type="nucleotide sequence ID" value="NZ_JACOMF010000074.1"/>
</dbReference>
<keyword evidence="2" id="KW-1185">Reference proteome</keyword>
<comment type="caution">
    <text evidence="1">The sequence shown here is derived from an EMBL/GenBank/DDBJ whole genome shotgun (WGS) entry which is preliminary data.</text>
</comment>
<dbReference type="AlphaFoldDB" id="A0A9X0R550"/>
<proteinExistence type="predicted"/>
<reference evidence="1" key="1">
    <citation type="submission" date="2020-08" db="EMBL/GenBank/DDBJ databases">
        <authorList>
            <person name="Hu Y."/>
            <person name="Nguyen S.V."/>
            <person name="Li F."/>
            <person name="Fanning S."/>
        </authorList>
    </citation>
    <scope>NUCLEOTIDE SEQUENCE</scope>
    <source>
        <strain evidence="1">SYSU D8009</strain>
    </source>
</reference>
<evidence type="ECO:0000313" key="1">
    <source>
        <dbReference type="EMBL" id="MBC4018723.1"/>
    </source>
</evidence>
<gene>
    <name evidence="1" type="ORF">H7965_26030</name>
</gene>
<dbReference type="EMBL" id="JACOMF010000074">
    <property type="protein sequence ID" value="MBC4018723.1"/>
    <property type="molecule type" value="Genomic_DNA"/>
</dbReference>
<name>A0A9X0R550_9PROT</name>
<protein>
    <submittedName>
        <fullName evidence="1">Uncharacterized protein</fullName>
    </submittedName>
</protein>
<accession>A0A9X0R550</accession>
<evidence type="ECO:0000313" key="2">
    <source>
        <dbReference type="Proteomes" id="UP000600101"/>
    </source>
</evidence>